<evidence type="ECO:0000313" key="2">
    <source>
        <dbReference type="EMBL" id="GAN82048.1"/>
    </source>
</evidence>
<organism evidence="2 3">
    <name type="scientific">Acidocella aminolytica 101 = DSM 11237</name>
    <dbReference type="NCBI Taxonomy" id="1120923"/>
    <lineage>
        <taxon>Bacteria</taxon>
        <taxon>Pseudomonadati</taxon>
        <taxon>Pseudomonadota</taxon>
        <taxon>Alphaproteobacteria</taxon>
        <taxon>Acetobacterales</taxon>
        <taxon>Acidocellaceae</taxon>
        <taxon>Acidocella</taxon>
    </lineage>
</organism>
<evidence type="ECO:0000256" key="1">
    <source>
        <dbReference type="SAM" id="MobiDB-lite"/>
    </source>
</evidence>
<dbReference type="AlphaFoldDB" id="A0A0D6PLE4"/>
<dbReference type="EMBL" id="BANC01000145">
    <property type="protein sequence ID" value="GAN82048.1"/>
    <property type="molecule type" value="Genomic_DNA"/>
</dbReference>
<sequence>MTKKVSKMKLEIIAAVNETTAAMIEINQIAVLRSANPKTTRSLTIHGPGLGKKRASPGSAATAR</sequence>
<name>A0A0D6PLE4_9PROT</name>
<dbReference type="Proteomes" id="UP000032668">
    <property type="component" value="Unassembled WGS sequence"/>
</dbReference>
<protein>
    <submittedName>
        <fullName evidence="2">Uncharacterized protein</fullName>
    </submittedName>
</protein>
<reference evidence="2 3" key="1">
    <citation type="submission" date="2012-11" db="EMBL/GenBank/DDBJ databases">
        <title>Whole genome sequence of Acidocella aminolytica 101 = DSM 11237.</title>
        <authorList>
            <person name="Azuma Y."/>
            <person name="Higashiura N."/>
            <person name="Hirakawa H."/>
            <person name="Matsushita K."/>
        </authorList>
    </citation>
    <scope>NUCLEOTIDE SEQUENCE [LARGE SCALE GENOMIC DNA]</scope>
    <source>
        <strain evidence="3">101 / DSM 11237</strain>
    </source>
</reference>
<proteinExistence type="predicted"/>
<keyword evidence="3" id="KW-1185">Reference proteome</keyword>
<comment type="caution">
    <text evidence="2">The sequence shown here is derived from an EMBL/GenBank/DDBJ whole genome shotgun (WGS) entry which is preliminary data.</text>
</comment>
<gene>
    <name evidence="2" type="ORF">Aam_148_004</name>
</gene>
<feature type="region of interest" description="Disordered" evidence="1">
    <location>
        <begin position="40"/>
        <end position="64"/>
    </location>
</feature>
<evidence type="ECO:0000313" key="3">
    <source>
        <dbReference type="Proteomes" id="UP000032668"/>
    </source>
</evidence>
<accession>A0A0D6PLE4</accession>